<evidence type="ECO:0000256" key="14">
    <source>
        <dbReference type="ARBA" id="ARBA00023136"/>
    </source>
</evidence>
<comment type="similarity">
    <text evidence="3">In the C-terminal section; belongs to the transpeptidase family.</text>
</comment>
<evidence type="ECO:0000256" key="10">
    <source>
        <dbReference type="ARBA" id="ARBA00022801"/>
    </source>
</evidence>
<dbReference type="EC" id="2.4.99.28" evidence="17"/>
<keyword evidence="10" id="KW-0378">Hydrolase</keyword>
<keyword evidence="6" id="KW-0645">Protease</keyword>
<dbReference type="InterPro" id="IPR036950">
    <property type="entry name" value="PBP_transglycosylase"/>
</dbReference>
<dbReference type="GO" id="GO:0008658">
    <property type="term" value="F:penicillin binding"/>
    <property type="evidence" value="ECO:0007669"/>
    <property type="project" value="InterPro"/>
</dbReference>
<evidence type="ECO:0000259" key="21">
    <source>
        <dbReference type="Pfam" id="PF00905"/>
    </source>
</evidence>
<evidence type="ECO:0000256" key="1">
    <source>
        <dbReference type="ARBA" id="ARBA00004370"/>
    </source>
</evidence>
<dbReference type="GO" id="GO:0009252">
    <property type="term" value="P:peptidoglycan biosynthetic process"/>
    <property type="evidence" value="ECO:0007669"/>
    <property type="project" value="UniProtKB-KW"/>
</dbReference>
<proteinExistence type="inferred from homology"/>
<comment type="catalytic activity">
    <reaction evidence="18">
        <text>[GlcNAc-(1-&gt;4)-Mur2Ac(oyl-L-Ala-gamma-D-Glu-L-Lys-D-Ala-D-Ala)](n)-di-trans,octa-cis-undecaprenyl diphosphate + beta-D-GlcNAc-(1-&gt;4)-Mur2Ac(oyl-L-Ala-gamma-D-Glu-L-Lys-D-Ala-D-Ala)-di-trans,octa-cis-undecaprenyl diphosphate = [GlcNAc-(1-&gt;4)-Mur2Ac(oyl-L-Ala-gamma-D-Glu-L-Lys-D-Ala-D-Ala)](n+1)-di-trans,octa-cis-undecaprenyl diphosphate + di-trans,octa-cis-undecaprenyl diphosphate + H(+)</text>
        <dbReference type="Rhea" id="RHEA:23708"/>
        <dbReference type="Rhea" id="RHEA-COMP:9602"/>
        <dbReference type="Rhea" id="RHEA-COMP:9603"/>
        <dbReference type="ChEBI" id="CHEBI:15378"/>
        <dbReference type="ChEBI" id="CHEBI:58405"/>
        <dbReference type="ChEBI" id="CHEBI:60033"/>
        <dbReference type="ChEBI" id="CHEBI:78435"/>
        <dbReference type="EC" id="2.4.99.28"/>
    </reaction>
</comment>
<dbReference type="PANTHER" id="PTHR32282">
    <property type="entry name" value="BINDING PROTEIN TRANSPEPTIDASE, PUTATIVE-RELATED"/>
    <property type="match status" value="1"/>
</dbReference>
<feature type="domain" description="Glycosyl transferase family 51" evidence="22">
    <location>
        <begin position="115"/>
        <end position="270"/>
    </location>
</feature>
<keyword evidence="16" id="KW-0961">Cell wall biogenesis/degradation</keyword>
<evidence type="ECO:0000256" key="6">
    <source>
        <dbReference type="ARBA" id="ARBA00022670"/>
    </source>
</evidence>
<dbReference type="Proteomes" id="UP000460298">
    <property type="component" value="Unassembled WGS sequence"/>
</dbReference>
<evidence type="ECO:0000256" key="19">
    <source>
        <dbReference type="SAM" id="MobiDB-lite"/>
    </source>
</evidence>
<evidence type="ECO:0000256" key="3">
    <source>
        <dbReference type="ARBA" id="ARBA00007090"/>
    </source>
</evidence>
<name>A0A833GZM1_9LEPT</name>
<evidence type="ECO:0000256" key="8">
    <source>
        <dbReference type="ARBA" id="ARBA00022679"/>
    </source>
</evidence>
<keyword evidence="11" id="KW-0133">Cell shape</keyword>
<dbReference type="InterPro" id="IPR012338">
    <property type="entry name" value="Beta-lactam/transpept-like"/>
</dbReference>
<gene>
    <name evidence="23" type="ORF">F9K24_15585</name>
</gene>
<evidence type="ECO:0000256" key="5">
    <source>
        <dbReference type="ARBA" id="ARBA00022645"/>
    </source>
</evidence>
<dbReference type="GO" id="GO:0006508">
    <property type="term" value="P:proteolysis"/>
    <property type="evidence" value="ECO:0007669"/>
    <property type="project" value="UniProtKB-KW"/>
</dbReference>
<evidence type="ECO:0000256" key="18">
    <source>
        <dbReference type="ARBA" id="ARBA00049902"/>
    </source>
</evidence>
<comment type="pathway">
    <text evidence="2">Cell wall biogenesis; peptidoglycan biosynthesis.</text>
</comment>
<evidence type="ECO:0000256" key="17">
    <source>
        <dbReference type="ARBA" id="ARBA00044770"/>
    </source>
</evidence>
<comment type="subcellular location">
    <subcellularLocation>
        <location evidence="1">Membrane</location>
    </subcellularLocation>
</comment>
<dbReference type="InterPro" id="IPR050396">
    <property type="entry name" value="Glycosyltr_51/Transpeptidase"/>
</dbReference>
<accession>A0A833GZM1</accession>
<evidence type="ECO:0000256" key="13">
    <source>
        <dbReference type="ARBA" id="ARBA00022989"/>
    </source>
</evidence>
<dbReference type="GO" id="GO:0071555">
    <property type="term" value="P:cell wall organization"/>
    <property type="evidence" value="ECO:0007669"/>
    <property type="project" value="UniProtKB-KW"/>
</dbReference>
<evidence type="ECO:0000313" key="23">
    <source>
        <dbReference type="EMBL" id="KAB2930884.1"/>
    </source>
</evidence>
<dbReference type="Gene3D" id="1.10.3810.10">
    <property type="entry name" value="Biosynthetic peptidoglycan transglycosylase-like"/>
    <property type="match status" value="1"/>
</dbReference>
<evidence type="ECO:0000256" key="2">
    <source>
        <dbReference type="ARBA" id="ARBA00004752"/>
    </source>
</evidence>
<protein>
    <recommendedName>
        <fullName evidence="17">peptidoglycan glycosyltransferase</fullName>
        <ecNumber evidence="17">2.4.99.28</ecNumber>
    </recommendedName>
</protein>
<feature type="transmembrane region" description="Helical" evidence="20">
    <location>
        <begin position="48"/>
        <end position="68"/>
    </location>
</feature>
<keyword evidence="7" id="KW-0328">Glycosyltransferase</keyword>
<dbReference type="GO" id="GO:0030288">
    <property type="term" value="C:outer membrane-bounded periplasmic space"/>
    <property type="evidence" value="ECO:0007669"/>
    <property type="project" value="TreeGrafter"/>
</dbReference>
<keyword evidence="13 20" id="KW-1133">Transmembrane helix</keyword>
<feature type="compositionally biased region" description="Basic and acidic residues" evidence="19">
    <location>
        <begin position="802"/>
        <end position="812"/>
    </location>
</feature>
<sequence>MKAYRESVFNPPEGVGLLSRLFFPVLYRRIERLLGTGDRSSGNEMFRALGFVGALIALMIVLITFTLADPVLVWLDEGYEEPTIVYGVDAQGNPVQFAEFYNFNRRLVNLEKDDLEKLPVAAAFIASEDTRFFSHFGVDFVGIIRAVFVNLAAGRIKEGASTITQQAARLRFLDRERSFARKAREASLATLMELKYPKHKLLEIYFNEVPLGHGTLGVEAAAQFFFDKSVRDLSWGEATVLSSLTTRPRDFSPLKYPRRSMEKIRVTFRRLVETGVLTPAQAEKEYNDIIQNYFLVLNRYPDEGSFSRRRNDFPYATEYLRVHALPERFKRDLNRAGYRIYTTLRVDKQAVAEKTMYDWLKQVNRSRVAPRSPFTKFEVFDDRLGEAMPLLSQFFGIAPFKVKMTRAQRDLQMKYLKEASEDLVLLGYLAGESNVVGAFERALTRQTNNPEEKIDYIEGSLISLHPQTGAIEALVGGSGFTPGNQLLRFLSARQPGSSFKPILYAAGLEYTREHPDASKTLTAATVLEDAPVEFLTEDLSEYEPENYGSGYLGPIRLRKALTLSRNIWAINAYVHLGPSAINPYMEKLLGAPEGSLPREASIALGSQDISPIQMASLYTMFPTGGYKAEPYFIERIESKTGEVLFQSEGPKRQKLMSAETAFIMTSILQDAVNEGTGTGARIPGLPVAGKTGTTNRYSGAWFAGFIPDNVTVVQFAYDFNKSMGSGASGGSISAPPWRQYMERTYNRKVARSYELPAGIVRAKVCEASGQKPASSCSDTIEEYFISGTEPREICEIHSGGGSDHDHQERPRPPELIPSIDDSGF</sequence>
<evidence type="ECO:0000256" key="9">
    <source>
        <dbReference type="ARBA" id="ARBA00022692"/>
    </source>
</evidence>
<feature type="domain" description="Penicillin-binding protein transpeptidase" evidence="21">
    <location>
        <begin position="461"/>
        <end position="741"/>
    </location>
</feature>
<keyword evidence="12" id="KW-0573">Peptidoglycan synthesis</keyword>
<evidence type="ECO:0000256" key="4">
    <source>
        <dbReference type="ARBA" id="ARBA00007739"/>
    </source>
</evidence>
<comment type="similarity">
    <text evidence="4">In the N-terminal section; belongs to the glycosyltransferase 51 family.</text>
</comment>
<evidence type="ECO:0000256" key="12">
    <source>
        <dbReference type="ARBA" id="ARBA00022984"/>
    </source>
</evidence>
<evidence type="ECO:0000259" key="22">
    <source>
        <dbReference type="Pfam" id="PF00912"/>
    </source>
</evidence>
<keyword evidence="5 23" id="KW-0121">Carboxypeptidase</keyword>
<dbReference type="SUPFAM" id="SSF53955">
    <property type="entry name" value="Lysozyme-like"/>
    <property type="match status" value="1"/>
</dbReference>
<dbReference type="GO" id="GO:0016020">
    <property type="term" value="C:membrane"/>
    <property type="evidence" value="ECO:0007669"/>
    <property type="project" value="UniProtKB-SubCell"/>
</dbReference>
<dbReference type="InterPro" id="IPR001264">
    <property type="entry name" value="Glyco_trans_51"/>
</dbReference>
<dbReference type="EMBL" id="WBUI01000017">
    <property type="protein sequence ID" value="KAB2930884.1"/>
    <property type="molecule type" value="Genomic_DNA"/>
</dbReference>
<dbReference type="GO" id="GO:0004180">
    <property type="term" value="F:carboxypeptidase activity"/>
    <property type="evidence" value="ECO:0007669"/>
    <property type="project" value="UniProtKB-KW"/>
</dbReference>
<dbReference type="Pfam" id="PF00905">
    <property type="entry name" value="Transpeptidase"/>
    <property type="match status" value="1"/>
</dbReference>
<evidence type="ECO:0000256" key="16">
    <source>
        <dbReference type="ARBA" id="ARBA00023316"/>
    </source>
</evidence>
<dbReference type="PANTHER" id="PTHR32282:SF27">
    <property type="entry name" value="PENICILLIN-BINDING PROTEIN 1A"/>
    <property type="match status" value="1"/>
</dbReference>
<evidence type="ECO:0000256" key="20">
    <source>
        <dbReference type="SAM" id="Phobius"/>
    </source>
</evidence>
<dbReference type="InterPro" id="IPR001460">
    <property type="entry name" value="PCN-bd_Tpept"/>
</dbReference>
<comment type="caution">
    <text evidence="23">The sequence shown here is derived from an EMBL/GenBank/DDBJ whole genome shotgun (WGS) entry which is preliminary data.</text>
</comment>
<evidence type="ECO:0000256" key="11">
    <source>
        <dbReference type="ARBA" id="ARBA00022960"/>
    </source>
</evidence>
<dbReference type="Pfam" id="PF00912">
    <property type="entry name" value="Transgly"/>
    <property type="match status" value="1"/>
</dbReference>
<keyword evidence="14 20" id="KW-0472">Membrane</keyword>
<keyword evidence="9 20" id="KW-0812">Transmembrane</keyword>
<feature type="region of interest" description="Disordered" evidence="19">
    <location>
        <begin position="794"/>
        <end position="824"/>
    </location>
</feature>
<dbReference type="GO" id="GO:0008955">
    <property type="term" value="F:peptidoglycan glycosyltransferase activity"/>
    <property type="evidence" value="ECO:0007669"/>
    <property type="project" value="UniProtKB-EC"/>
</dbReference>
<dbReference type="SUPFAM" id="SSF56601">
    <property type="entry name" value="beta-lactamase/transpeptidase-like"/>
    <property type="match status" value="1"/>
</dbReference>
<organism evidence="23 24">
    <name type="scientific">Leptonema illini</name>
    <dbReference type="NCBI Taxonomy" id="183"/>
    <lineage>
        <taxon>Bacteria</taxon>
        <taxon>Pseudomonadati</taxon>
        <taxon>Spirochaetota</taxon>
        <taxon>Spirochaetia</taxon>
        <taxon>Leptospirales</taxon>
        <taxon>Leptospiraceae</taxon>
        <taxon>Leptonema</taxon>
    </lineage>
</organism>
<keyword evidence="8" id="KW-0808">Transferase</keyword>
<evidence type="ECO:0000313" key="24">
    <source>
        <dbReference type="Proteomes" id="UP000460298"/>
    </source>
</evidence>
<dbReference type="InterPro" id="IPR023346">
    <property type="entry name" value="Lysozyme-like_dom_sf"/>
</dbReference>
<dbReference type="Gene3D" id="3.40.710.10">
    <property type="entry name" value="DD-peptidase/beta-lactamase superfamily"/>
    <property type="match status" value="2"/>
</dbReference>
<reference evidence="23 24" key="1">
    <citation type="submission" date="2019-10" db="EMBL/GenBank/DDBJ databases">
        <title>Extracellular Electron Transfer in a Candidatus Methanoperedens spp. Enrichment Culture.</title>
        <authorList>
            <person name="Berger S."/>
            <person name="Rangel Shaw D."/>
            <person name="Berben T."/>
            <person name="In 'T Zandt M."/>
            <person name="Frank J."/>
            <person name="Reimann J."/>
            <person name="Jetten M.S.M."/>
            <person name="Welte C.U."/>
        </authorList>
    </citation>
    <scope>NUCLEOTIDE SEQUENCE [LARGE SCALE GENOMIC DNA]</scope>
    <source>
        <strain evidence="23">SB12</strain>
    </source>
</reference>
<dbReference type="AlphaFoldDB" id="A0A833GZM1"/>
<dbReference type="GO" id="GO:0008360">
    <property type="term" value="P:regulation of cell shape"/>
    <property type="evidence" value="ECO:0007669"/>
    <property type="project" value="UniProtKB-KW"/>
</dbReference>
<evidence type="ECO:0000256" key="7">
    <source>
        <dbReference type="ARBA" id="ARBA00022676"/>
    </source>
</evidence>
<keyword evidence="15" id="KW-0511">Multifunctional enzyme</keyword>
<evidence type="ECO:0000256" key="15">
    <source>
        <dbReference type="ARBA" id="ARBA00023268"/>
    </source>
</evidence>